<proteinExistence type="predicted"/>
<keyword evidence="2" id="KW-1185">Reference proteome</keyword>
<protein>
    <submittedName>
        <fullName evidence="1">Uncharacterized protein</fullName>
    </submittedName>
</protein>
<comment type="caution">
    <text evidence="1">The sequence shown here is derived from an EMBL/GenBank/DDBJ whole genome shotgun (WGS) entry which is preliminary data.</text>
</comment>
<evidence type="ECO:0000313" key="1">
    <source>
        <dbReference type="EMBL" id="GIX77811.1"/>
    </source>
</evidence>
<dbReference type="AlphaFoldDB" id="A0AAV4N0W3"/>
<organism evidence="1 2">
    <name type="scientific">Caerostris extrusa</name>
    <name type="common">Bark spider</name>
    <name type="synonym">Caerostris bankana</name>
    <dbReference type="NCBI Taxonomy" id="172846"/>
    <lineage>
        <taxon>Eukaryota</taxon>
        <taxon>Metazoa</taxon>
        <taxon>Ecdysozoa</taxon>
        <taxon>Arthropoda</taxon>
        <taxon>Chelicerata</taxon>
        <taxon>Arachnida</taxon>
        <taxon>Araneae</taxon>
        <taxon>Araneomorphae</taxon>
        <taxon>Entelegynae</taxon>
        <taxon>Araneoidea</taxon>
        <taxon>Araneidae</taxon>
        <taxon>Caerostris</taxon>
    </lineage>
</organism>
<sequence>YSSYLCNLRLFFKTQCSYTVIFHHSLETRVTMYGSEESVSITSHWTCQKLLNVESMFLPCLQRLILYALVELGYSDQFEFEWAISRLLSLCETQIRLDVKILFKEVCDAYNKGVYQTCVKRDQ</sequence>
<accession>A0AAV4N0W3</accession>
<gene>
    <name evidence="1" type="ORF">CEXT_208351</name>
</gene>
<feature type="non-terminal residue" evidence="1">
    <location>
        <position position="1"/>
    </location>
</feature>
<dbReference type="EMBL" id="BPLR01020359">
    <property type="protein sequence ID" value="GIX77811.1"/>
    <property type="molecule type" value="Genomic_DNA"/>
</dbReference>
<evidence type="ECO:0000313" key="2">
    <source>
        <dbReference type="Proteomes" id="UP001054945"/>
    </source>
</evidence>
<dbReference type="Proteomes" id="UP001054945">
    <property type="component" value="Unassembled WGS sequence"/>
</dbReference>
<name>A0AAV4N0W3_CAEEX</name>
<reference evidence="1 2" key="1">
    <citation type="submission" date="2021-06" db="EMBL/GenBank/DDBJ databases">
        <title>Caerostris extrusa draft genome.</title>
        <authorList>
            <person name="Kono N."/>
            <person name="Arakawa K."/>
        </authorList>
    </citation>
    <scope>NUCLEOTIDE SEQUENCE [LARGE SCALE GENOMIC DNA]</scope>
</reference>